<evidence type="ECO:0000313" key="1">
    <source>
        <dbReference type="EMBL" id="KKM26057.1"/>
    </source>
</evidence>
<proteinExistence type="predicted"/>
<dbReference type="EMBL" id="LAZR01012585">
    <property type="protein sequence ID" value="KKM26057.1"/>
    <property type="molecule type" value="Genomic_DNA"/>
</dbReference>
<dbReference type="AlphaFoldDB" id="A0A0F9IF16"/>
<dbReference type="InterPro" id="IPR008928">
    <property type="entry name" value="6-hairpin_glycosidase_sf"/>
</dbReference>
<reference evidence="1" key="1">
    <citation type="journal article" date="2015" name="Nature">
        <title>Complex archaea that bridge the gap between prokaryotes and eukaryotes.</title>
        <authorList>
            <person name="Spang A."/>
            <person name="Saw J.H."/>
            <person name="Jorgensen S.L."/>
            <person name="Zaremba-Niedzwiedzka K."/>
            <person name="Martijn J."/>
            <person name="Lind A.E."/>
            <person name="van Eijk R."/>
            <person name="Schleper C."/>
            <person name="Guy L."/>
            <person name="Ettema T.J."/>
        </authorList>
    </citation>
    <scope>NUCLEOTIDE SEQUENCE</scope>
</reference>
<accession>A0A0F9IF16</accession>
<dbReference type="SUPFAM" id="SSF48208">
    <property type="entry name" value="Six-hairpin glycosidases"/>
    <property type="match status" value="1"/>
</dbReference>
<protein>
    <submittedName>
        <fullName evidence="1">Uncharacterized protein</fullName>
    </submittedName>
</protein>
<gene>
    <name evidence="1" type="ORF">LCGC14_1588740</name>
</gene>
<organism evidence="1">
    <name type="scientific">marine sediment metagenome</name>
    <dbReference type="NCBI Taxonomy" id="412755"/>
    <lineage>
        <taxon>unclassified sequences</taxon>
        <taxon>metagenomes</taxon>
        <taxon>ecological metagenomes</taxon>
    </lineage>
</organism>
<comment type="caution">
    <text evidence="1">The sequence shown here is derived from an EMBL/GenBank/DDBJ whole genome shotgun (WGS) entry which is preliminary data.</text>
</comment>
<dbReference type="GO" id="GO:0005975">
    <property type="term" value="P:carbohydrate metabolic process"/>
    <property type="evidence" value="ECO:0007669"/>
    <property type="project" value="InterPro"/>
</dbReference>
<sequence length="681" mass="79877">MPENQIKILNASIKMEHDSIPEVEISTKINKIDENKRHVVFSFNFSREISLNDWKIDLQPDFHSMFHWSPHLTPTNRNVIDQHIFRSPALIGSSGNKVILLIPDLELLANTYEDPKSHHDKNKPRWYMDIDAQRNLFTLGMCGTKVTEHVIYERSGSPKYSKGTHNFGFYIFYYEDLKIADNPWRIVLDFLWDRFGRVLYEKKMPLPPELSEYVETTYKWAYENWSEHVWQEFDLNGKKVGAGVLVVDISQSPNYPHQYSLREAISIWNQAWFSSLRTASGLYRYARRIKNDELIEKAKLTKELALSAPQKEGIFPAVIATKSKKIEIEGKKVYRSKGWETAFWTNSNRNPYTPLFRFAKDRIPYHILDMSWTGIQMLQWYIDLEKDERLLDYCKNYAEALMKLQYNNGYFPAWLDYRTLEIKKELNNSPESSLSVLFLLKLYNIIKDERYKESALKGIKPIIEDVIPEGRWEDFETYWSCCRVGTLDHIGKKYERNNMFKQCNLSMYWTAEALLECYYVTKEEKYLKLGQRVLDELLMTQASWQPPYIYVKALGGFGVMNADAEWNDSRQALFAELIVRYGRELNIEEYVQRGLAALRASFVMMYTPKNPDSKEQYEKAWPFFGEDDYGFTMENYGHGGITSPEGEGIGSFTIYDWGNGAAAEAYNRMIDHFGEDFILTN</sequence>
<name>A0A0F9IF16_9ZZZZ</name>
<dbReference type="Gene3D" id="1.50.10.20">
    <property type="match status" value="1"/>
</dbReference>